<sequence>MRSLHEAAARRVRPLEGVAGHHYGLWVKNITCTRDRSTENAGHIRKDMVAAYVPPPFARAMKLSILNPRHKLDVKDARRFAWRTG</sequence>
<dbReference type="EMBL" id="CCNE01000009">
    <property type="protein sequence ID" value="CDX52959.1"/>
    <property type="molecule type" value="Genomic_DNA"/>
</dbReference>
<reference evidence="1 2" key="1">
    <citation type="submission" date="2014-08" db="EMBL/GenBank/DDBJ databases">
        <authorList>
            <person name="Moulin Lionel"/>
        </authorList>
    </citation>
    <scope>NUCLEOTIDE SEQUENCE [LARGE SCALE GENOMIC DNA]</scope>
</reference>
<name>A0A090GTE8_MESPL</name>
<accession>A0A090GTE8</accession>
<organism evidence="1 2">
    <name type="scientific">Mesorhizobium plurifarium</name>
    <dbReference type="NCBI Taxonomy" id="69974"/>
    <lineage>
        <taxon>Bacteria</taxon>
        <taxon>Pseudomonadati</taxon>
        <taxon>Pseudomonadota</taxon>
        <taxon>Alphaproteobacteria</taxon>
        <taxon>Hyphomicrobiales</taxon>
        <taxon>Phyllobacteriaceae</taxon>
        <taxon>Mesorhizobium</taxon>
    </lineage>
</organism>
<dbReference type="AlphaFoldDB" id="A0A090GTE8"/>
<evidence type="ECO:0000313" key="1">
    <source>
        <dbReference type="EMBL" id="CDX52959.1"/>
    </source>
</evidence>
<proteinExistence type="predicted"/>
<gene>
    <name evidence="1" type="ORF">MPL3365_170186</name>
</gene>
<protein>
    <submittedName>
        <fullName evidence="1">Uncharacterized protein</fullName>
    </submittedName>
</protein>
<dbReference type="Proteomes" id="UP000046122">
    <property type="component" value="Unassembled WGS sequence"/>
</dbReference>
<evidence type="ECO:0000313" key="2">
    <source>
        <dbReference type="Proteomes" id="UP000046122"/>
    </source>
</evidence>